<reference evidence="1" key="1">
    <citation type="submission" date="2023-04" db="EMBL/GenBank/DDBJ databases">
        <title>A chromosome-level genome assembly of the parasitoid wasp Eretmocerus hayati.</title>
        <authorList>
            <person name="Zhong Y."/>
            <person name="Liu S."/>
            <person name="Liu Y."/>
        </authorList>
    </citation>
    <scope>NUCLEOTIDE SEQUENCE</scope>
    <source>
        <strain evidence="1">ZJU_SS_LIU_2023</strain>
    </source>
</reference>
<protein>
    <submittedName>
        <fullName evidence="1">Uncharacterized protein</fullName>
    </submittedName>
</protein>
<gene>
    <name evidence="1" type="ORF">QAD02_017823</name>
</gene>
<sequence length="425" mass="45754">MLIPIETTDLYDLSSWNASISQRWRKLRRGSVLKQQQQQQQQTTNNNGGGPKGTSSTPTSREVSPAPTSTPVRKILQSTSLRLPSTGKTLGDIQNALRSRLSKINAGIRRRKALSVADNSSNFYVPSPLSSSTESLAYHIPRVSITRQQQKQHQKQQQQSDQNQTQGLLSQNPKIQISAPAPTNTTTVVVNGKNGHHNHHHHHHKPLTSRSAVNILSLSTGGGGGGGGGGRCEGGGGSVRINGLNDEKKLLNGKKRWENGYVAHETDEGLNSDSEPEEQEDSRFCTLPRSGGKFGSFTIQTARFSKGPGHKGLGFSIVGGIDSPRGNMGIYVKTVFPNGQAADLGNVKEGDEILSINSKALHGMTHAQAIAEFKAVKTGDVVLHIGRRVNAVKQKRKSSIGASGIPEPTLSVPLDKSDDRSQLNF</sequence>
<dbReference type="EMBL" id="CM056741">
    <property type="protein sequence ID" value="KAJ8682031.1"/>
    <property type="molecule type" value="Genomic_DNA"/>
</dbReference>
<accession>A0ACC2PGT7</accession>
<evidence type="ECO:0000313" key="2">
    <source>
        <dbReference type="Proteomes" id="UP001239111"/>
    </source>
</evidence>
<comment type="caution">
    <text evidence="1">The sequence shown here is derived from an EMBL/GenBank/DDBJ whole genome shotgun (WGS) entry which is preliminary data.</text>
</comment>
<keyword evidence="2" id="KW-1185">Reference proteome</keyword>
<evidence type="ECO:0000313" key="1">
    <source>
        <dbReference type="EMBL" id="KAJ8682031.1"/>
    </source>
</evidence>
<proteinExistence type="predicted"/>
<name>A0ACC2PGT7_9HYME</name>
<dbReference type="Proteomes" id="UP001239111">
    <property type="component" value="Chromosome 1"/>
</dbReference>
<organism evidence="1 2">
    <name type="scientific">Eretmocerus hayati</name>
    <dbReference type="NCBI Taxonomy" id="131215"/>
    <lineage>
        <taxon>Eukaryota</taxon>
        <taxon>Metazoa</taxon>
        <taxon>Ecdysozoa</taxon>
        <taxon>Arthropoda</taxon>
        <taxon>Hexapoda</taxon>
        <taxon>Insecta</taxon>
        <taxon>Pterygota</taxon>
        <taxon>Neoptera</taxon>
        <taxon>Endopterygota</taxon>
        <taxon>Hymenoptera</taxon>
        <taxon>Apocrita</taxon>
        <taxon>Proctotrupomorpha</taxon>
        <taxon>Chalcidoidea</taxon>
        <taxon>Aphelinidae</taxon>
        <taxon>Aphelininae</taxon>
        <taxon>Eretmocerus</taxon>
    </lineage>
</organism>